<dbReference type="GO" id="GO:0016020">
    <property type="term" value="C:membrane"/>
    <property type="evidence" value="ECO:0007669"/>
    <property type="project" value="UniProtKB-SubCell"/>
</dbReference>
<organism evidence="10 11">
    <name type="scientific">Clytia hemisphaerica</name>
    <dbReference type="NCBI Taxonomy" id="252671"/>
    <lineage>
        <taxon>Eukaryota</taxon>
        <taxon>Metazoa</taxon>
        <taxon>Cnidaria</taxon>
        <taxon>Hydrozoa</taxon>
        <taxon>Hydroidolina</taxon>
        <taxon>Leptothecata</taxon>
        <taxon>Obeliida</taxon>
        <taxon>Clytiidae</taxon>
        <taxon>Clytia</taxon>
    </lineage>
</organism>
<feature type="transmembrane region" description="Helical" evidence="8">
    <location>
        <begin position="31"/>
        <end position="48"/>
    </location>
</feature>
<feature type="transmembrane region" description="Helical" evidence="8">
    <location>
        <begin position="137"/>
        <end position="157"/>
    </location>
</feature>
<reference evidence="10" key="1">
    <citation type="submission" date="2021-01" db="UniProtKB">
        <authorList>
            <consortium name="EnsemblMetazoa"/>
        </authorList>
    </citation>
    <scope>IDENTIFICATION</scope>
</reference>
<dbReference type="RefSeq" id="XP_066920502.1">
    <property type="nucleotide sequence ID" value="XM_067064401.1"/>
</dbReference>
<comment type="similarity">
    <text evidence="2">Belongs to the PC-esterase family. CASD1 subfamily.</text>
</comment>
<evidence type="ECO:0000256" key="2">
    <source>
        <dbReference type="ARBA" id="ARBA00010666"/>
    </source>
</evidence>
<feature type="transmembrane region" description="Helical" evidence="8">
    <location>
        <begin position="392"/>
        <end position="409"/>
    </location>
</feature>
<evidence type="ECO:0000259" key="9">
    <source>
        <dbReference type="Pfam" id="PF07779"/>
    </source>
</evidence>
<evidence type="ECO:0000256" key="7">
    <source>
        <dbReference type="ARBA" id="ARBA00023180"/>
    </source>
</evidence>
<dbReference type="InterPro" id="IPR012419">
    <property type="entry name" value="Cas1_AcylTrans_dom"/>
</dbReference>
<dbReference type="Pfam" id="PF07779">
    <property type="entry name" value="Cas1_AcylT"/>
    <property type="match status" value="1"/>
</dbReference>
<evidence type="ECO:0000256" key="5">
    <source>
        <dbReference type="ARBA" id="ARBA00022989"/>
    </source>
</evidence>
<keyword evidence="11" id="KW-1185">Reference proteome</keyword>
<evidence type="ECO:0000256" key="1">
    <source>
        <dbReference type="ARBA" id="ARBA00004141"/>
    </source>
</evidence>
<sequence>MENLWQNYTQKFTASVQYIPVRGPITIHQKVFFLIGIAAIVVYVSRLLKSFKRTGRESNKVAENLEENDSSSSISISIKDEATPQTPPQPPKPRHPTVTHDIALRHVCMVFLVLCYYFLCDYWHYFPRAERIYNRDLFFFLIAVLFIVNAVYTGHLAPDGGNHDKLLNRDQTEEWKGWMQVMFVWYHYYKAAETYNMIRIFIACYVWMTGFGNFSFYWIRKDFSLRRIFNSLFRLNFLVLITCMVTNNPYMLYYICAMHTFWYLSVYAMMRPFHQYNENPKVMGFKFLVYFLVVFIIFDVPGVATTLFRPFGCVLNFKDSIHEWVFRSTLDHYATLFGMLCAYFHPNTEASLRHINASSKSHFIITSISIVVFGVNYIWYKNVFVLNKFAYNKLHPYTFFIPMLSYIFLRNSYPLLRRWHCGLFGYLGKITLETYISQLHIYLIQDAKGLLVYFRGYPMLNFLVNSVIYIFMSNVLFKATLSLNAYIFPADYHKMLKNISKIFVGFLVAYMLVAVLSFI</sequence>
<proteinExistence type="inferred from homology"/>
<accession>A0A7M5WQV9</accession>
<dbReference type="EnsemblMetazoa" id="CLYHEMT003426.1">
    <property type="protein sequence ID" value="CLYHEMP003426.1"/>
    <property type="gene ID" value="CLYHEMG003426"/>
</dbReference>
<feature type="domain" description="Cas1p 10 TM acyl transferase" evidence="9">
    <location>
        <begin position="24"/>
        <end position="499"/>
    </location>
</feature>
<dbReference type="PANTHER" id="PTHR13533">
    <property type="entry name" value="N-ACETYLNEURAMINATE 9-O-ACETYLTRANSFERASE"/>
    <property type="match status" value="1"/>
</dbReference>
<feature type="transmembrane region" description="Helical" evidence="8">
    <location>
        <begin position="282"/>
        <end position="304"/>
    </location>
</feature>
<feature type="transmembrane region" description="Helical" evidence="8">
    <location>
        <begin position="499"/>
        <end position="518"/>
    </location>
</feature>
<evidence type="ECO:0000256" key="4">
    <source>
        <dbReference type="ARBA" id="ARBA00022692"/>
    </source>
</evidence>
<dbReference type="Proteomes" id="UP000594262">
    <property type="component" value="Unplaced"/>
</dbReference>
<keyword evidence="7" id="KW-0325">Glycoprotein</keyword>
<dbReference type="GO" id="GO:0005794">
    <property type="term" value="C:Golgi apparatus"/>
    <property type="evidence" value="ECO:0007669"/>
    <property type="project" value="UniProtKB-ARBA"/>
</dbReference>
<dbReference type="GO" id="GO:0005975">
    <property type="term" value="P:carbohydrate metabolic process"/>
    <property type="evidence" value="ECO:0007669"/>
    <property type="project" value="UniProtKB-ARBA"/>
</dbReference>
<keyword evidence="4 8" id="KW-0812">Transmembrane</keyword>
<feature type="transmembrane region" description="Helical" evidence="8">
    <location>
        <begin position="102"/>
        <end position="125"/>
    </location>
</feature>
<keyword evidence="5 8" id="KW-1133">Transmembrane helix</keyword>
<feature type="transmembrane region" description="Helical" evidence="8">
    <location>
        <begin position="463"/>
        <end position="487"/>
    </location>
</feature>
<dbReference type="PANTHER" id="PTHR13533:SF45">
    <property type="entry name" value="CAS1P 10 TM ACYL TRANSFERASE DOMAIN-CONTAINING PROTEIN"/>
    <property type="match status" value="1"/>
</dbReference>
<name>A0A7M5WQV9_9CNID</name>
<comment type="subcellular location">
    <subcellularLocation>
        <location evidence="1">Membrane</location>
        <topology evidence="1">Multi-pass membrane protein</topology>
    </subcellularLocation>
</comment>
<feature type="transmembrane region" description="Helical" evidence="8">
    <location>
        <begin position="421"/>
        <end position="443"/>
    </location>
</feature>
<dbReference type="AlphaFoldDB" id="A0A7M5WQV9"/>
<keyword evidence="3" id="KW-0808">Transferase</keyword>
<protein>
    <recommendedName>
        <fullName evidence="9">Cas1p 10 TM acyl transferase domain-containing protein</fullName>
    </recommendedName>
</protein>
<dbReference type="GO" id="GO:0016740">
    <property type="term" value="F:transferase activity"/>
    <property type="evidence" value="ECO:0007669"/>
    <property type="project" value="UniProtKB-KW"/>
</dbReference>
<evidence type="ECO:0000256" key="3">
    <source>
        <dbReference type="ARBA" id="ARBA00022679"/>
    </source>
</evidence>
<dbReference type="GeneID" id="136807777"/>
<dbReference type="OrthoDB" id="1932925at2759"/>
<evidence type="ECO:0000313" key="11">
    <source>
        <dbReference type="Proteomes" id="UP000594262"/>
    </source>
</evidence>
<feature type="transmembrane region" description="Helical" evidence="8">
    <location>
        <begin position="363"/>
        <end position="380"/>
    </location>
</feature>
<feature type="transmembrane region" description="Helical" evidence="8">
    <location>
        <begin position="197"/>
        <end position="219"/>
    </location>
</feature>
<evidence type="ECO:0000256" key="6">
    <source>
        <dbReference type="ARBA" id="ARBA00023136"/>
    </source>
</evidence>
<evidence type="ECO:0000313" key="10">
    <source>
        <dbReference type="EnsemblMetazoa" id="CLYHEMP003426.1"/>
    </source>
</evidence>
<feature type="transmembrane region" description="Helical" evidence="8">
    <location>
        <begin position="228"/>
        <end position="245"/>
    </location>
</feature>
<keyword evidence="6 8" id="KW-0472">Membrane</keyword>
<evidence type="ECO:0000256" key="8">
    <source>
        <dbReference type="SAM" id="Phobius"/>
    </source>
</evidence>